<dbReference type="Pfam" id="PF11161">
    <property type="entry name" value="DUF2944"/>
    <property type="match status" value="1"/>
</dbReference>
<dbReference type="EMBL" id="UFQB01000004">
    <property type="protein sequence ID" value="SSW63658.1"/>
    <property type="molecule type" value="Genomic_DNA"/>
</dbReference>
<evidence type="ECO:0008006" key="3">
    <source>
        <dbReference type="Google" id="ProtNLM"/>
    </source>
</evidence>
<name>A0A446C6Z0_9BURK</name>
<accession>A0A446C6Z0</accession>
<dbReference type="Proteomes" id="UP000289184">
    <property type="component" value="Unassembled WGS sequence"/>
</dbReference>
<protein>
    <recommendedName>
        <fullName evidence="3">DUF2946 domain-containing protein</fullName>
    </recommendedName>
</protein>
<dbReference type="OrthoDB" id="7057642at2"/>
<evidence type="ECO:0000313" key="1">
    <source>
        <dbReference type="EMBL" id="SSW63658.1"/>
    </source>
</evidence>
<sequence>MDQSVKDALARWPDVPAVYGWLSLDARGRWRLHPQGQSAQGGPGESITNSQILEFINRNYEHDEAGRWYFQNGPQRVFLRLDAAPYTLRLSDDNRSLLTHTNAVIDTVEAWKLDDAGQLYAMTSLGAGIVLDRDLPPLLEKLATDSGAPLLDALADLPRGGTIQAAFPGAYPAAPLSLIAQENVAQELGFDPDPRPQAA</sequence>
<evidence type="ECO:0000313" key="2">
    <source>
        <dbReference type="Proteomes" id="UP000289184"/>
    </source>
</evidence>
<dbReference type="RefSeq" id="WP_129526540.1">
    <property type="nucleotide sequence ID" value="NZ_UFQB01000004.1"/>
</dbReference>
<proteinExistence type="predicted"/>
<reference evidence="1 2" key="1">
    <citation type="submission" date="2018-07" db="EMBL/GenBank/DDBJ databases">
        <authorList>
            <person name="Peeters C."/>
        </authorList>
    </citation>
    <scope>NUCLEOTIDE SEQUENCE [LARGE SCALE GENOMIC DNA]</scope>
    <source>
        <strain evidence="1 2">LMG 3411</strain>
    </source>
</reference>
<keyword evidence="2" id="KW-1185">Reference proteome</keyword>
<gene>
    <name evidence="1" type="ORF">AGI3411_01260</name>
</gene>
<dbReference type="AlphaFoldDB" id="A0A446C6Z0"/>
<organism evidence="1 2">
    <name type="scientific">Achromobacter agilis</name>
    <dbReference type="NCBI Taxonomy" id="1353888"/>
    <lineage>
        <taxon>Bacteria</taxon>
        <taxon>Pseudomonadati</taxon>
        <taxon>Pseudomonadota</taxon>
        <taxon>Betaproteobacteria</taxon>
        <taxon>Burkholderiales</taxon>
        <taxon>Alcaligenaceae</taxon>
        <taxon>Achromobacter</taxon>
    </lineage>
</organism>
<dbReference type="InterPro" id="IPR021332">
    <property type="entry name" value="DUF2944"/>
</dbReference>